<dbReference type="InterPro" id="IPR050194">
    <property type="entry name" value="Glycosyltransferase_grp1"/>
</dbReference>
<accession>A0A6J4KGL9</accession>
<gene>
    <name evidence="1" type="ORF">AVDCRST_MAG90-68</name>
</gene>
<reference evidence="1" key="1">
    <citation type="submission" date="2020-02" db="EMBL/GenBank/DDBJ databases">
        <authorList>
            <person name="Meier V. D."/>
        </authorList>
    </citation>
    <scope>NUCLEOTIDE SEQUENCE</scope>
    <source>
        <strain evidence="1">AVDCRST_MAG90</strain>
    </source>
</reference>
<sequence length="352" mass="38571">MGRLLLSAVERAGGAPVLASELRTLEKTGCRAVQERLRDESRAEADRLVAHWAALPGPERPRLWFTYHCYYKAPDWIGPRVTEGLGIPYVIAEASRASKRAHGPWSLGHAGAEAAADRADAVLIMTEADREAVERLRPPHQTLVDCPPFLDLEAWPSAPRRPRTRAQPARLLAVAMMRAGDKLASYEILAEALSEIAFLPWTLDIVGDGEARSRVEALFGRVGDRVRFYGQVDDRERLGALYASADLFLWPAVNEAYGMALLEAQAHGCPVVAGSFGGVPSVVRHGETGILTRPGDPADFARAVSELLMDDERRRQLGTRARRFVRGDRGLEAAAERIRVALSALLADYPSP</sequence>
<dbReference type="Gene3D" id="3.40.50.2000">
    <property type="entry name" value="Glycogen Phosphorylase B"/>
    <property type="match status" value="2"/>
</dbReference>
<dbReference type="PANTHER" id="PTHR45947">
    <property type="entry name" value="SULFOQUINOVOSYL TRANSFERASE SQD2"/>
    <property type="match status" value="1"/>
</dbReference>
<dbReference type="GO" id="GO:0016758">
    <property type="term" value="F:hexosyltransferase activity"/>
    <property type="evidence" value="ECO:0007669"/>
    <property type="project" value="TreeGrafter"/>
</dbReference>
<name>A0A6J4KGL9_9HYPH</name>
<dbReference type="SUPFAM" id="SSF53756">
    <property type="entry name" value="UDP-Glycosyltransferase/glycogen phosphorylase"/>
    <property type="match status" value="1"/>
</dbReference>
<dbReference type="CDD" id="cd03801">
    <property type="entry name" value="GT4_PimA-like"/>
    <property type="match status" value="1"/>
</dbReference>
<protein>
    <submittedName>
        <fullName evidence="1">Uncharacterized protein</fullName>
    </submittedName>
</protein>
<dbReference type="EMBL" id="CADCUC010000017">
    <property type="protein sequence ID" value="CAA9305540.1"/>
    <property type="molecule type" value="Genomic_DNA"/>
</dbReference>
<organism evidence="1">
    <name type="scientific">uncultured Microvirga sp</name>
    <dbReference type="NCBI Taxonomy" id="412392"/>
    <lineage>
        <taxon>Bacteria</taxon>
        <taxon>Pseudomonadati</taxon>
        <taxon>Pseudomonadota</taxon>
        <taxon>Alphaproteobacteria</taxon>
        <taxon>Hyphomicrobiales</taxon>
        <taxon>Methylobacteriaceae</taxon>
        <taxon>Microvirga</taxon>
        <taxon>environmental samples</taxon>
    </lineage>
</organism>
<dbReference type="AlphaFoldDB" id="A0A6J4KGL9"/>
<evidence type="ECO:0000313" key="1">
    <source>
        <dbReference type="EMBL" id="CAA9305540.1"/>
    </source>
</evidence>
<dbReference type="PANTHER" id="PTHR45947:SF3">
    <property type="entry name" value="SULFOQUINOVOSYL TRANSFERASE SQD2"/>
    <property type="match status" value="1"/>
</dbReference>
<proteinExistence type="predicted"/>
<dbReference type="Pfam" id="PF13692">
    <property type="entry name" value="Glyco_trans_1_4"/>
    <property type="match status" value="1"/>
</dbReference>